<comment type="caution">
    <text evidence="1">The sequence shown here is derived from an EMBL/GenBank/DDBJ whole genome shotgun (WGS) entry which is preliminary data.</text>
</comment>
<dbReference type="RefSeq" id="WP_008654997.1">
    <property type="nucleotide sequence ID" value="NZ_JGDM01000068.1"/>
</dbReference>
<dbReference type="EMBL" id="JGDM01000068">
    <property type="protein sequence ID" value="EXZ43970.1"/>
    <property type="molecule type" value="Genomic_DNA"/>
</dbReference>
<dbReference type="AlphaFoldDB" id="A0A015YBZ2"/>
<proteinExistence type="predicted"/>
<dbReference type="PATRIC" id="fig|1339280.3.peg.2596"/>
<reference evidence="1 2" key="1">
    <citation type="submission" date="2014-02" db="EMBL/GenBank/DDBJ databases">
        <authorList>
            <person name="Sears C."/>
            <person name="Carroll K."/>
            <person name="Sack B.R."/>
            <person name="Qadri F."/>
            <person name="Myers L.L."/>
            <person name="Chung G.-T."/>
            <person name="Escheverria P."/>
            <person name="Fraser C.M."/>
            <person name="Sadzewicz L."/>
            <person name="Shefchek K.A."/>
            <person name="Tallon L."/>
            <person name="Das S.P."/>
            <person name="Daugherty S."/>
            <person name="Mongodin E.F."/>
        </authorList>
    </citation>
    <scope>NUCLEOTIDE SEQUENCE [LARGE SCALE GENOMIC DNA]</scope>
    <source>
        <strain evidence="1 2">2-F-2 #4</strain>
    </source>
</reference>
<sequence length="161" mass="18937">MHSKIFQITETRVSKDNYLNEDTLTQGDDSFFDYCAEIDDEERQFHIDNLVNNILPKGMFELVSDDTIRYKGGAERWREDFIADIRSRAEALTPESVQDWIGPVYQLEKFLKNPLDTAYWFYMDEEGLQSNAEQSYEFLRQACEFKPGTLLYIGGVIDYHF</sequence>
<name>A0A015YBZ2_BACFG</name>
<gene>
    <name evidence="1" type="ORF">M076_2723</name>
</gene>
<organism evidence="1 2">
    <name type="scientific">Bacteroides fragilis str. 2-F-2 #4</name>
    <dbReference type="NCBI Taxonomy" id="1339280"/>
    <lineage>
        <taxon>Bacteria</taxon>
        <taxon>Pseudomonadati</taxon>
        <taxon>Bacteroidota</taxon>
        <taxon>Bacteroidia</taxon>
        <taxon>Bacteroidales</taxon>
        <taxon>Bacteroidaceae</taxon>
        <taxon>Bacteroides</taxon>
    </lineage>
</organism>
<accession>A0A015YBZ2</accession>
<evidence type="ECO:0000313" key="1">
    <source>
        <dbReference type="EMBL" id="EXZ43970.1"/>
    </source>
</evidence>
<protein>
    <submittedName>
        <fullName evidence="1">Uncharacterized protein</fullName>
    </submittedName>
</protein>
<dbReference type="Proteomes" id="UP000022272">
    <property type="component" value="Unassembled WGS sequence"/>
</dbReference>
<evidence type="ECO:0000313" key="2">
    <source>
        <dbReference type="Proteomes" id="UP000022272"/>
    </source>
</evidence>